<dbReference type="Proteomes" id="UP000053235">
    <property type="component" value="Unassembled WGS sequence"/>
</dbReference>
<evidence type="ECO:0000313" key="2">
    <source>
        <dbReference type="Proteomes" id="UP000053235"/>
    </source>
</evidence>
<dbReference type="InterPro" id="IPR021791">
    <property type="entry name" value="Phage_TAC_11"/>
</dbReference>
<name>A0A0M6ZYY6_9HYPH</name>
<dbReference type="Pfam" id="PF11836">
    <property type="entry name" value="Phage_TAC_11"/>
    <property type="match status" value="1"/>
</dbReference>
<accession>A0A0M6ZYY6</accession>
<dbReference type="RefSeq" id="WP_055671188.1">
    <property type="nucleotide sequence ID" value="NZ_CXWD01000004.1"/>
</dbReference>
<sequence>MPNRFRGEISAQLDGRTWTLVLTLGALAELEAAYECKSLATLLQRFSPDSLSASDMIVLLGAGLRGAGHDVTNDQVAMMQAAGGVAGFAAITADLLTAAFGVTFTEDDELLAEVS</sequence>
<dbReference type="OrthoDB" id="7206814at2"/>
<dbReference type="STRING" id="388408.LAX5112_01385"/>
<keyword evidence="2" id="KW-1185">Reference proteome</keyword>
<organism evidence="1 2">
    <name type="scientific">Roseibium alexandrii</name>
    <dbReference type="NCBI Taxonomy" id="388408"/>
    <lineage>
        <taxon>Bacteria</taxon>
        <taxon>Pseudomonadati</taxon>
        <taxon>Pseudomonadota</taxon>
        <taxon>Alphaproteobacteria</taxon>
        <taxon>Hyphomicrobiales</taxon>
        <taxon>Stappiaceae</taxon>
        <taxon>Roseibium</taxon>
    </lineage>
</organism>
<evidence type="ECO:0008006" key="3">
    <source>
        <dbReference type="Google" id="ProtNLM"/>
    </source>
</evidence>
<proteinExistence type="predicted"/>
<dbReference type="AlphaFoldDB" id="A0A0M6ZYY6"/>
<gene>
    <name evidence="1" type="ORF">LAX5112_01385</name>
</gene>
<protein>
    <recommendedName>
        <fullName evidence="3">Tail tube GTA-gp10-like protein</fullName>
    </recommendedName>
</protein>
<reference evidence="2" key="1">
    <citation type="submission" date="2015-07" db="EMBL/GenBank/DDBJ databases">
        <authorList>
            <person name="Rodrigo-Torres Lidia"/>
            <person name="Arahal R.David."/>
        </authorList>
    </citation>
    <scope>NUCLEOTIDE SEQUENCE [LARGE SCALE GENOMIC DNA]</scope>
    <source>
        <strain evidence="2">CECT 5112</strain>
    </source>
</reference>
<dbReference type="EMBL" id="CXWD01000004">
    <property type="protein sequence ID" value="CTQ67426.1"/>
    <property type="molecule type" value="Genomic_DNA"/>
</dbReference>
<evidence type="ECO:0000313" key="1">
    <source>
        <dbReference type="EMBL" id="CTQ67426.1"/>
    </source>
</evidence>